<name>A0A7Y9ZE44_9ACTN</name>
<dbReference type="InterPro" id="IPR036388">
    <property type="entry name" value="WH-like_DNA-bd_sf"/>
</dbReference>
<dbReference type="PRINTS" id="PR00039">
    <property type="entry name" value="HTHLYSR"/>
</dbReference>
<dbReference type="InterPro" id="IPR036390">
    <property type="entry name" value="WH_DNA-bd_sf"/>
</dbReference>
<dbReference type="InterPro" id="IPR005119">
    <property type="entry name" value="LysR_subst-bd"/>
</dbReference>
<dbReference type="InterPro" id="IPR000847">
    <property type="entry name" value="LysR_HTH_N"/>
</dbReference>
<dbReference type="Gene3D" id="3.40.190.290">
    <property type="match status" value="1"/>
</dbReference>
<comment type="caution">
    <text evidence="6">The sequence shown here is derived from an EMBL/GenBank/DDBJ whole genome shotgun (WGS) entry which is preliminary data.</text>
</comment>
<feature type="domain" description="HTH lysR-type" evidence="5">
    <location>
        <begin position="4"/>
        <end position="61"/>
    </location>
</feature>
<dbReference type="PANTHER" id="PTHR30419:SF31">
    <property type="entry name" value="BLR3139 PROTEIN"/>
    <property type="match status" value="1"/>
</dbReference>
<dbReference type="Pfam" id="PF03466">
    <property type="entry name" value="LysR_substrate"/>
    <property type="match status" value="1"/>
</dbReference>
<dbReference type="GO" id="GO:0003700">
    <property type="term" value="F:DNA-binding transcription factor activity"/>
    <property type="evidence" value="ECO:0007669"/>
    <property type="project" value="InterPro"/>
</dbReference>
<sequence>MSAMLLRRLEYLAALSREGHFGRAAQACHVTQPALSAGIRKLERELGVQIVRRGQRFEGFTPEGVQVLHWAQRILAERDALDQTLAEMRGGLSGTLRIGAIPTALGVASLLTAPMRQRHPLVRYRLESMSSRDIVGRLNDFEVDVGMTYVDGEPLGKVRVVPLYRERYLFLTPADGDLGQLDALTWAEAAGAPLCLLTPDMQNRRIIDGHLTDTGVEPSVVVETDTVSAIYAHVAALGLSSIVPHTWLPAFGVPDGIRALPLPKPRRTPQVGLVLAGHGPESLLARALVETARGVDLEALLGGEAQSSSRTRSAPA</sequence>
<dbReference type="AlphaFoldDB" id="A0A7Y9ZE44"/>
<dbReference type="InterPro" id="IPR050950">
    <property type="entry name" value="HTH-type_LysR_regulators"/>
</dbReference>
<reference evidence="6 7" key="1">
    <citation type="submission" date="2020-07" db="EMBL/GenBank/DDBJ databases">
        <title>Sequencing the genomes of 1000 actinobacteria strains.</title>
        <authorList>
            <person name="Klenk H.-P."/>
        </authorList>
    </citation>
    <scope>NUCLEOTIDE SEQUENCE [LARGE SCALE GENOMIC DNA]</scope>
    <source>
        <strain evidence="6 7">DSM 15131</strain>
    </source>
</reference>
<keyword evidence="3 6" id="KW-0238">DNA-binding</keyword>
<protein>
    <submittedName>
        <fullName evidence="6">DNA-binding transcriptional LysR family regulator</fullName>
    </submittedName>
</protein>
<evidence type="ECO:0000313" key="6">
    <source>
        <dbReference type="EMBL" id="NYI43722.1"/>
    </source>
</evidence>
<evidence type="ECO:0000256" key="1">
    <source>
        <dbReference type="ARBA" id="ARBA00009437"/>
    </source>
</evidence>
<evidence type="ECO:0000256" key="3">
    <source>
        <dbReference type="ARBA" id="ARBA00023125"/>
    </source>
</evidence>
<dbReference type="Gene3D" id="1.10.10.10">
    <property type="entry name" value="Winged helix-like DNA-binding domain superfamily/Winged helix DNA-binding domain"/>
    <property type="match status" value="1"/>
</dbReference>
<evidence type="ECO:0000256" key="4">
    <source>
        <dbReference type="ARBA" id="ARBA00023163"/>
    </source>
</evidence>
<organism evidence="6 7">
    <name type="scientific">Nocardioides aromaticivorans</name>
    <dbReference type="NCBI Taxonomy" id="200618"/>
    <lineage>
        <taxon>Bacteria</taxon>
        <taxon>Bacillati</taxon>
        <taxon>Actinomycetota</taxon>
        <taxon>Actinomycetes</taxon>
        <taxon>Propionibacteriales</taxon>
        <taxon>Nocardioidaceae</taxon>
        <taxon>Nocardioides</taxon>
    </lineage>
</organism>
<dbReference type="SUPFAM" id="SSF46785">
    <property type="entry name" value="Winged helix' DNA-binding domain"/>
    <property type="match status" value="1"/>
</dbReference>
<accession>A0A7Y9ZE44</accession>
<dbReference type="GO" id="GO:0005829">
    <property type="term" value="C:cytosol"/>
    <property type="evidence" value="ECO:0007669"/>
    <property type="project" value="TreeGrafter"/>
</dbReference>
<dbReference type="CDD" id="cd05466">
    <property type="entry name" value="PBP2_LTTR_substrate"/>
    <property type="match status" value="1"/>
</dbReference>
<dbReference type="PROSITE" id="PS50931">
    <property type="entry name" value="HTH_LYSR"/>
    <property type="match status" value="1"/>
</dbReference>
<comment type="similarity">
    <text evidence="1">Belongs to the LysR transcriptional regulatory family.</text>
</comment>
<gene>
    <name evidence="6" type="ORF">BJ993_000802</name>
</gene>
<dbReference type="PANTHER" id="PTHR30419">
    <property type="entry name" value="HTH-TYPE TRANSCRIPTIONAL REGULATOR YBHD"/>
    <property type="match status" value="1"/>
</dbReference>
<dbReference type="EMBL" id="JACBZM010000001">
    <property type="protein sequence ID" value="NYI43722.1"/>
    <property type="molecule type" value="Genomic_DNA"/>
</dbReference>
<dbReference type="SUPFAM" id="SSF53850">
    <property type="entry name" value="Periplasmic binding protein-like II"/>
    <property type="match status" value="1"/>
</dbReference>
<keyword evidence="2" id="KW-0805">Transcription regulation</keyword>
<dbReference type="FunFam" id="1.10.10.10:FF:000001">
    <property type="entry name" value="LysR family transcriptional regulator"/>
    <property type="match status" value="1"/>
</dbReference>
<evidence type="ECO:0000256" key="2">
    <source>
        <dbReference type="ARBA" id="ARBA00023015"/>
    </source>
</evidence>
<evidence type="ECO:0000313" key="7">
    <source>
        <dbReference type="Proteomes" id="UP000562045"/>
    </source>
</evidence>
<dbReference type="Pfam" id="PF00126">
    <property type="entry name" value="HTH_1"/>
    <property type="match status" value="1"/>
</dbReference>
<dbReference type="Proteomes" id="UP000562045">
    <property type="component" value="Unassembled WGS sequence"/>
</dbReference>
<dbReference type="GO" id="GO:0003677">
    <property type="term" value="F:DNA binding"/>
    <property type="evidence" value="ECO:0007669"/>
    <property type="project" value="UniProtKB-KW"/>
</dbReference>
<keyword evidence="4" id="KW-0804">Transcription</keyword>
<proteinExistence type="inferred from homology"/>
<evidence type="ECO:0000259" key="5">
    <source>
        <dbReference type="PROSITE" id="PS50931"/>
    </source>
</evidence>